<feature type="compositionally biased region" description="Basic and acidic residues" evidence="1">
    <location>
        <begin position="30"/>
        <end position="43"/>
    </location>
</feature>
<feature type="region of interest" description="Disordered" evidence="1">
    <location>
        <begin position="30"/>
        <end position="49"/>
    </location>
</feature>
<dbReference type="EMBL" id="MHNK01000002">
    <property type="protein sequence ID" value="OGZ44468.1"/>
    <property type="molecule type" value="Genomic_DNA"/>
</dbReference>
<feature type="region of interest" description="Disordered" evidence="1">
    <location>
        <begin position="78"/>
        <end position="100"/>
    </location>
</feature>
<organism evidence="2 3">
    <name type="scientific">Candidatus Ryanbacteria bacterium RIFCSPHIGHO2_01_FULL_45_22</name>
    <dbReference type="NCBI Taxonomy" id="1802114"/>
    <lineage>
        <taxon>Bacteria</taxon>
        <taxon>Candidatus Ryaniibacteriota</taxon>
    </lineage>
</organism>
<evidence type="ECO:0000313" key="3">
    <source>
        <dbReference type="Proteomes" id="UP000177480"/>
    </source>
</evidence>
<accession>A0A1G2G3N9</accession>
<evidence type="ECO:0000256" key="1">
    <source>
        <dbReference type="SAM" id="MobiDB-lite"/>
    </source>
</evidence>
<comment type="caution">
    <text evidence="2">The sequence shown here is derived from an EMBL/GenBank/DDBJ whole genome shotgun (WGS) entry which is preliminary data.</text>
</comment>
<protein>
    <submittedName>
        <fullName evidence="2">Uncharacterized protein</fullName>
    </submittedName>
</protein>
<proteinExistence type="predicted"/>
<dbReference type="AlphaFoldDB" id="A0A1G2G3N9"/>
<dbReference type="Proteomes" id="UP000177480">
    <property type="component" value="Unassembled WGS sequence"/>
</dbReference>
<dbReference type="STRING" id="1802114.A2719_05050"/>
<reference evidence="2 3" key="1">
    <citation type="journal article" date="2016" name="Nat. Commun.">
        <title>Thousands of microbial genomes shed light on interconnected biogeochemical processes in an aquifer system.</title>
        <authorList>
            <person name="Anantharaman K."/>
            <person name="Brown C.T."/>
            <person name="Hug L.A."/>
            <person name="Sharon I."/>
            <person name="Castelle C.J."/>
            <person name="Probst A.J."/>
            <person name="Thomas B.C."/>
            <person name="Singh A."/>
            <person name="Wilkins M.J."/>
            <person name="Karaoz U."/>
            <person name="Brodie E.L."/>
            <person name="Williams K.H."/>
            <person name="Hubbard S.S."/>
            <person name="Banfield J.F."/>
        </authorList>
    </citation>
    <scope>NUCLEOTIDE SEQUENCE [LARGE SCALE GENOMIC DNA]</scope>
</reference>
<sequence>MILSNLGVIIYADKEGGIYIIPASEEVRKQMQDTESGMEKDETVSVPSMNVMDVWGSEERRKKMPSFHTWQNLVEKSQQEERAATERAAAREVFGSQNNT</sequence>
<gene>
    <name evidence="2" type="ORF">A2719_05050</name>
</gene>
<name>A0A1G2G3N9_9BACT</name>
<evidence type="ECO:0000313" key="2">
    <source>
        <dbReference type="EMBL" id="OGZ44468.1"/>
    </source>
</evidence>
<feature type="compositionally biased region" description="Basic and acidic residues" evidence="1">
    <location>
        <begin position="78"/>
        <end position="90"/>
    </location>
</feature>